<protein>
    <submittedName>
        <fullName evidence="2">Uncharacterized protein</fullName>
    </submittedName>
</protein>
<dbReference type="STRING" id="1321606.SAMD00020551_3044"/>
<keyword evidence="3" id="KW-1185">Reference proteome</keyword>
<comment type="caution">
    <text evidence="2">The sequence shown here is derived from an EMBL/GenBank/DDBJ whole genome shotgun (WGS) entry which is preliminary data.</text>
</comment>
<evidence type="ECO:0000313" key="3">
    <source>
        <dbReference type="Proteomes" id="UP000031014"/>
    </source>
</evidence>
<feature type="compositionally biased region" description="Basic and acidic residues" evidence="1">
    <location>
        <begin position="16"/>
        <end position="32"/>
    </location>
</feature>
<evidence type="ECO:0000313" key="2">
    <source>
        <dbReference type="EMBL" id="GAM14890.1"/>
    </source>
</evidence>
<organism evidence="2 3">
    <name type="scientific">Mesobacillus selenatarsenatis (strain DSM 18680 / JCM 14380 / FERM P-15431 / SF-1)</name>
    <dbReference type="NCBI Taxonomy" id="1321606"/>
    <lineage>
        <taxon>Bacteria</taxon>
        <taxon>Bacillati</taxon>
        <taxon>Bacillota</taxon>
        <taxon>Bacilli</taxon>
        <taxon>Bacillales</taxon>
        <taxon>Bacillaceae</taxon>
        <taxon>Mesobacillus</taxon>
    </lineage>
</organism>
<gene>
    <name evidence="2" type="ORF">SAMD00020551_3044</name>
</gene>
<reference evidence="2 3" key="1">
    <citation type="submission" date="2013-06" db="EMBL/GenBank/DDBJ databases">
        <title>Whole genome shotgun sequence of Bacillus selenatarsenatis SF-1.</title>
        <authorList>
            <person name="Kuroda M."/>
            <person name="Sei K."/>
            <person name="Yamashita M."/>
            <person name="Ike M."/>
        </authorList>
    </citation>
    <scope>NUCLEOTIDE SEQUENCE [LARGE SCALE GENOMIC DNA]</scope>
    <source>
        <strain evidence="2 3">SF-1</strain>
    </source>
</reference>
<feature type="region of interest" description="Disordered" evidence="1">
    <location>
        <begin position="16"/>
        <end position="39"/>
    </location>
</feature>
<dbReference type="EMBL" id="BASE01000071">
    <property type="protein sequence ID" value="GAM14890.1"/>
    <property type="molecule type" value="Genomic_DNA"/>
</dbReference>
<evidence type="ECO:0000256" key="1">
    <source>
        <dbReference type="SAM" id="MobiDB-lite"/>
    </source>
</evidence>
<proteinExistence type="predicted"/>
<sequence>MIKVMTDRKLEKCRKSVRYQGHDGQKITEVPEKCPSSRP</sequence>
<dbReference type="AlphaFoldDB" id="A0A0A8X4M0"/>
<accession>A0A0A8X4M0</accession>
<dbReference type="Proteomes" id="UP000031014">
    <property type="component" value="Unassembled WGS sequence"/>
</dbReference>
<name>A0A0A8X4M0_MESS1</name>